<comment type="caution">
    <text evidence="1">The sequence shown here is derived from an EMBL/GenBank/DDBJ whole genome shotgun (WGS) entry which is preliminary data.</text>
</comment>
<sequence length="235" mass="26130">MDRHATLVAFYAESKPSGLGDYVGGVQRRLVELLGGLFQPRPMPDVHATIIGLESFGRVQPPQELTELRASGSGRPDIAGLCAYLNTTLGQHPPQIQFGGFPNRDLGVTSRGQRLYTRTLTTNANQVILMGWPVDESGQPTEELERIRRDLQKFGVVHRYHKQAHDRDPDLYLVIGRVKQGDLSETGALEAIRLELSQATFTTPLLPDALRVATYDDTDLPLSTTRAWPLTDFLR</sequence>
<gene>
    <name evidence="1" type="ORF">IW248_001495</name>
</gene>
<reference evidence="1 2" key="1">
    <citation type="submission" date="2020-11" db="EMBL/GenBank/DDBJ databases">
        <title>Sequencing the genomes of 1000 actinobacteria strains.</title>
        <authorList>
            <person name="Klenk H.-P."/>
        </authorList>
    </citation>
    <scope>NUCLEOTIDE SEQUENCE [LARGE SCALE GENOMIC DNA]</scope>
    <source>
        <strain evidence="1 2">DSM 101692</strain>
    </source>
</reference>
<organism evidence="1 2">
    <name type="scientific">Micromonospora ureilytica</name>
    <dbReference type="NCBI Taxonomy" id="709868"/>
    <lineage>
        <taxon>Bacteria</taxon>
        <taxon>Bacillati</taxon>
        <taxon>Actinomycetota</taxon>
        <taxon>Actinomycetes</taxon>
        <taxon>Micromonosporales</taxon>
        <taxon>Micromonosporaceae</taxon>
        <taxon>Micromonospora</taxon>
    </lineage>
</organism>
<name>A0ABS0JDS5_9ACTN</name>
<dbReference type="Proteomes" id="UP000614915">
    <property type="component" value="Unassembled WGS sequence"/>
</dbReference>
<protein>
    <submittedName>
        <fullName evidence="1">Uncharacterized protein</fullName>
    </submittedName>
</protein>
<accession>A0ABS0JDS5</accession>
<proteinExistence type="predicted"/>
<evidence type="ECO:0000313" key="2">
    <source>
        <dbReference type="Proteomes" id="UP000614915"/>
    </source>
</evidence>
<keyword evidence="2" id="KW-1185">Reference proteome</keyword>
<dbReference type="RefSeq" id="WP_196926277.1">
    <property type="nucleotide sequence ID" value="NZ_CP108567.1"/>
</dbReference>
<evidence type="ECO:0000313" key="1">
    <source>
        <dbReference type="EMBL" id="MBG6065208.1"/>
    </source>
</evidence>
<dbReference type="EMBL" id="JADOTX010000001">
    <property type="protein sequence ID" value="MBG6065208.1"/>
    <property type="molecule type" value="Genomic_DNA"/>
</dbReference>